<dbReference type="STRING" id="655863.F0XBG5"/>
<evidence type="ECO:0000313" key="2">
    <source>
        <dbReference type="EMBL" id="EFX05111.1"/>
    </source>
</evidence>
<dbReference type="AlphaFoldDB" id="F0XBG5"/>
<dbReference type="GeneID" id="25978688"/>
<proteinExistence type="predicted"/>
<dbReference type="Proteomes" id="UP000007796">
    <property type="component" value="Unassembled WGS sequence"/>
</dbReference>
<dbReference type="PANTHER" id="PTHR10622">
    <property type="entry name" value="HET DOMAIN-CONTAINING PROTEIN"/>
    <property type="match status" value="1"/>
</dbReference>
<dbReference type="Pfam" id="PF26640">
    <property type="entry name" value="DUF8212"/>
    <property type="match status" value="1"/>
</dbReference>
<name>F0XBG5_GROCL</name>
<protein>
    <submittedName>
        <fullName evidence="2">Ankyrin repeat-containing protein</fullName>
    </submittedName>
</protein>
<sequence length="242" mass="27939">MRLLNARTLKMEYFLSEDDFPPFAILSHTWGKEETDFCSLLSSITRIAEKYLTGHDIFTASIAQRMSWASRRQTTRKEDIAYCLFGIFDINMPSVYGEGTKAFRRLQLAIIQAYPEDHTIYAWGAVVEKVSWLYPEDKAWADTPPKWEDAEEREELGLLASSPKDFVESGLFVPTPFGSDFYMLNQYDAKLPAQIGNTTIRLDLPVYPGVRLCLRRQHALQMAQLRYVCSHSRDSSLYRPRD</sequence>
<dbReference type="PANTHER" id="PTHR10622:SF10">
    <property type="entry name" value="HET DOMAIN-CONTAINING PROTEIN"/>
    <property type="match status" value="1"/>
</dbReference>
<dbReference type="OrthoDB" id="674604at2759"/>
<gene>
    <name evidence="2" type="ORF">CMQ_5373</name>
</gene>
<evidence type="ECO:0000313" key="3">
    <source>
        <dbReference type="Proteomes" id="UP000007796"/>
    </source>
</evidence>
<accession>F0XBG5</accession>
<feature type="domain" description="DUF8212" evidence="1">
    <location>
        <begin position="101"/>
        <end position="208"/>
    </location>
</feature>
<keyword evidence="3" id="KW-1185">Reference proteome</keyword>
<dbReference type="RefSeq" id="XP_014174593.1">
    <property type="nucleotide sequence ID" value="XM_014319118.1"/>
</dbReference>
<dbReference type="EMBL" id="GL629756">
    <property type="protein sequence ID" value="EFX05111.1"/>
    <property type="molecule type" value="Genomic_DNA"/>
</dbReference>
<dbReference type="InterPro" id="IPR058525">
    <property type="entry name" value="DUF8212"/>
</dbReference>
<dbReference type="InParanoid" id="F0XBG5"/>
<organism evidence="3">
    <name type="scientific">Grosmannia clavigera (strain kw1407 / UAMH 11150)</name>
    <name type="common">Blue stain fungus</name>
    <name type="synonym">Graphiocladiella clavigera</name>
    <dbReference type="NCBI Taxonomy" id="655863"/>
    <lineage>
        <taxon>Eukaryota</taxon>
        <taxon>Fungi</taxon>
        <taxon>Dikarya</taxon>
        <taxon>Ascomycota</taxon>
        <taxon>Pezizomycotina</taxon>
        <taxon>Sordariomycetes</taxon>
        <taxon>Sordariomycetidae</taxon>
        <taxon>Ophiostomatales</taxon>
        <taxon>Ophiostomataceae</taxon>
        <taxon>Leptographium</taxon>
    </lineage>
</organism>
<evidence type="ECO:0000259" key="1">
    <source>
        <dbReference type="Pfam" id="PF26640"/>
    </source>
</evidence>
<reference evidence="2 3" key="1">
    <citation type="journal article" date="2011" name="Proc. Natl. Acad. Sci. U.S.A.">
        <title>Genome and transcriptome analyses of the mountain pine beetle-fungal symbiont Grosmannia clavigera, a lodgepole pine pathogen.</title>
        <authorList>
            <person name="DiGuistini S."/>
            <person name="Wang Y."/>
            <person name="Liao N.Y."/>
            <person name="Taylor G."/>
            <person name="Tanguay P."/>
            <person name="Feau N."/>
            <person name="Henrissat B."/>
            <person name="Chan S.K."/>
            <person name="Hesse-Orce U."/>
            <person name="Alamouti S.M."/>
            <person name="Tsui C.K.M."/>
            <person name="Docking R.T."/>
            <person name="Levasseur A."/>
            <person name="Haridas S."/>
            <person name="Robertson G."/>
            <person name="Birol I."/>
            <person name="Holt R.A."/>
            <person name="Marra M.A."/>
            <person name="Hamelin R.C."/>
            <person name="Hirst M."/>
            <person name="Jones S.J.M."/>
            <person name="Bohlmann J."/>
            <person name="Breuil C."/>
        </authorList>
    </citation>
    <scope>NUCLEOTIDE SEQUENCE [LARGE SCALE GENOMIC DNA]</scope>
    <source>
        <strain evidence="3">kw1407 / UAMH 11150</strain>
    </source>
</reference>
<dbReference type="HOGENOM" id="CLU_1147298_0_0_1"/>